<organism evidence="2 3">
    <name type="scientific">Alcanivorax nanhaiticus</name>
    <dbReference type="NCBI Taxonomy" id="1177154"/>
    <lineage>
        <taxon>Bacteria</taxon>
        <taxon>Pseudomonadati</taxon>
        <taxon>Pseudomonadota</taxon>
        <taxon>Gammaproteobacteria</taxon>
        <taxon>Oceanospirillales</taxon>
        <taxon>Alcanivoracaceae</taxon>
        <taxon>Alcanivorax</taxon>
    </lineage>
</organism>
<dbReference type="AlphaFoldDB" id="A0A095SJ89"/>
<evidence type="ECO:0000259" key="1">
    <source>
        <dbReference type="Pfam" id="PF12680"/>
    </source>
</evidence>
<evidence type="ECO:0000313" key="2">
    <source>
        <dbReference type="EMBL" id="KGD64721.1"/>
    </source>
</evidence>
<dbReference type="Gene3D" id="3.10.450.50">
    <property type="match status" value="1"/>
</dbReference>
<dbReference type="EMBL" id="ARXV01000007">
    <property type="protein sequence ID" value="KGD64721.1"/>
    <property type="molecule type" value="Genomic_DNA"/>
</dbReference>
<name>A0A095SJ89_9GAMM</name>
<dbReference type="eggNOG" id="COG3631">
    <property type="taxonomic scope" value="Bacteria"/>
</dbReference>
<dbReference type="InterPro" id="IPR037401">
    <property type="entry name" value="SnoaL-like"/>
</dbReference>
<dbReference type="Proteomes" id="UP000029444">
    <property type="component" value="Unassembled WGS sequence"/>
</dbReference>
<reference evidence="2 3" key="1">
    <citation type="submission" date="2012-09" db="EMBL/GenBank/DDBJ databases">
        <title>Genome Sequence of alkane-degrading Bacterium Alcanivorax sp. 19-m-6.</title>
        <authorList>
            <person name="Lai Q."/>
            <person name="Shao Z."/>
        </authorList>
    </citation>
    <scope>NUCLEOTIDE SEQUENCE [LARGE SCALE GENOMIC DNA]</scope>
    <source>
        <strain evidence="2 3">19-m-6</strain>
    </source>
</reference>
<gene>
    <name evidence="2" type="ORF">Y5S_02087</name>
</gene>
<dbReference type="Pfam" id="PF12680">
    <property type="entry name" value="SnoaL_2"/>
    <property type="match status" value="1"/>
</dbReference>
<protein>
    <recommendedName>
        <fullName evidence="1">SnoaL-like domain-containing protein</fullName>
    </recommendedName>
</protein>
<accession>A0A095SJ89</accession>
<dbReference type="STRING" id="1177154.Y5S_02087"/>
<proteinExistence type="predicted"/>
<dbReference type="PATRIC" id="fig|1177154.3.peg.2124"/>
<dbReference type="RefSeq" id="WP_035232838.1">
    <property type="nucleotide sequence ID" value="NZ_ARXV01000007.1"/>
</dbReference>
<sequence length="130" mass="14389">MGSNTGLSAWHAVVKNKNLEQLNALIADEAVFHSPLVHTPQAGKALTLAYLTAAMHVLANDSFHYVREVSEGNHSVLEFALELDDIAVNGVDMITWNDDGKIIDFKVMIRPYQAIEAVRTRMAAMLEKLK</sequence>
<comment type="caution">
    <text evidence="2">The sequence shown here is derived from an EMBL/GenBank/DDBJ whole genome shotgun (WGS) entry which is preliminary data.</text>
</comment>
<dbReference type="SUPFAM" id="SSF54427">
    <property type="entry name" value="NTF2-like"/>
    <property type="match status" value="1"/>
</dbReference>
<feature type="domain" description="SnoaL-like" evidence="1">
    <location>
        <begin position="9"/>
        <end position="104"/>
    </location>
</feature>
<dbReference type="OrthoDB" id="1163083at2"/>
<keyword evidence="3" id="KW-1185">Reference proteome</keyword>
<dbReference type="InterPro" id="IPR032710">
    <property type="entry name" value="NTF2-like_dom_sf"/>
</dbReference>
<evidence type="ECO:0000313" key="3">
    <source>
        <dbReference type="Proteomes" id="UP000029444"/>
    </source>
</evidence>